<dbReference type="Pfam" id="PF03748">
    <property type="entry name" value="FliL"/>
    <property type="match status" value="1"/>
</dbReference>
<dbReference type="PANTHER" id="PTHR35091:SF2">
    <property type="entry name" value="FLAGELLAR PROTEIN FLIL"/>
    <property type="match status" value="1"/>
</dbReference>
<evidence type="ECO:0000256" key="4">
    <source>
        <dbReference type="ARBA" id="ARBA00022475"/>
    </source>
</evidence>
<evidence type="ECO:0000313" key="11">
    <source>
        <dbReference type="EMBL" id="TXJ57284.1"/>
    </source>
</evidence>
<evidence type="ECO:0000256" key="3">
    <source>
        <dbReference type="ARBA" id="ARBA00008281"/>
    </source>
</evidence>
<dbReference type="PANTHER" id="PTHR35091">
    <property type="entry name" value="FLAGELLAR PROTEIN FLIL"/>
    <property type="match status" value="1"/>
</dbReference>
<keyword evidence="9 10" id="KW-0472">Membrane</keyword>
<dbReference type="GO" id="GO:0005886">
    <property type="term" value="C:plasma membrane"/>
    <property type="evidence" value="ECO:0007669"/>
    <property type="project" value="UniProtKB-SubCell"/>
</dbReference>
<name>A0A5C8G604_9SPIR</name>
<evidence type="ECO:0000256" key="8">
    <source>
        <dbReference type="ARBA" id="ARBA00022989"/>
    </source>
</evidence>
<evidence type="ECO:0000256" key="9">
    <source>
        <dbReference type="ARBA" id="ARBA00023136"/>
    </source>
</evidence>
<dbReference type="AlphaFoldDB" id="A0A5C8G604"/>
<dbReference type="OrthoDB" id="307842at2"/>
<comment type="similarity">
    <text evidence="3 10">Belongs to the FliL family.</text>
</comment>
<dbReference type="GO" id="GO:0071978">
    <property type="term" value="P:bacterial-type flagellum-dependent swarming motility"/>
    <property type="evidence" value="ECO:0007669"/>
    <property type="project" value="TreeGrafter"/>
</dbReference>
<gene>
    <name evidence="11" type="ORF">EPJ67_05405</name>
</gene>
<evidence type="ECO:0000313" key="12">
    <source>
        <dbReference type="Proteomes" id="UP000325013"/>
    </source>
</evidence>
<dbReference type="Proteomes" id="UP000325013">
    <property type="component" value="Unassembled WGS sequence"/>
</dbReference>
<keyword evidence="11" id="KW-0966">Cell projection</keyword>
<dbReference type="RefSeq" id="WP_147528714.1">
    <property type="nucleotide sequence ID" value="NZ_SAYJ01000013.1"/>
</dbReference>
<accession>A0A5C8G604</accession>
<comment type="caution">
    <text evidence="11">The sequence shown here is derived from an EMBL/GenBank/DDBJ whole genome shotgun (WGS) entry which is preliminary data.</text>
</comment>
<evidence type="ECO:0000256" key="10">
    <source>
        <dbReference type="RuleBase" id="RU364125"/>
    </source>
</evidence>
<dbReference type="GO" id="GO:0009425">
    <property type="term" value="C:bacterial-type flagellum basal body"/>
    <property type="evidence" value="ECO:0007669"/>
    <property type="project" value="InterPro"/>
</dbReference>
<sequence>MSKKLIITMIISIIAYFVSRSVGMASGVQGGIADDMIKQPPPIYFPITPDFIAHTEDNRHVRVSIVLTYTVNAKQLAVELPEKIDIIKDKVYSIIGSYNLDQLRTNEGIERLKIEIKNEINNFLKTGKIDDVLFVDFILS</sequence>
<evidence type="ECO:0000256" key="2">
    <source>
        <dbReference type="ARBA" id="ARBA00004162"/>
    </source>
</evidence>
<proteinExistence type="inferred from homology"/>
<dbReference type="EMBL" id="SAYJ01000013">
    <property type="protein sequence ID" value="TXJ57284.1"/>
    <property type="molecule type" value="Genomic_DNA"/>
</dbReference>
<keyword evidence="6" id="KW-0812">Transmembrane</keyword>
<keyword evidence="5 10" id="KW-0145">Chemotaxis</keyword>
<organism evidence="11 12">
    <name type="scientific">Brachyspira aalborgi</name>
    <dbReference type="NCBI Taxonomy" id="29522"/>
    <lineage>
        <taxon>Bacteria</taxon>
        <taxon>Pseudomonadati</taxon>
        <taxon>Spirochaetota</taxon>
        <taxon>Spirochaetia</taxon>
        <taxon>Brachyspirales</taxon>
        <taxon>Brachyspiraceae</taxon>
        <taxon>Brachyspira</taxon>
    </lineage>
</organism>
<keyword evidence="8" id="KW-1133">Transmembrane helix</keyword>
<keyword evidence="7 10" id="KW-0283">Flagellar rotation</keyword>
<evidence type="ECO:0000256" key="5">
    <source>
        <dbReference type="ARBA" id="ARBA00022500"/>
    </source>
</evidence>
<evidence type="ECO:0000256" key="6">
    <source>
        <dbReference type="ARBA" id="ARBA00022692"/>
    </source>
</evidence>
<keyword evidence="4 10" id="KW-1003">Cell membrane</keyword>
<evidence type="ECO:0000256" key="7">
    <source>
        <dbReference type="ARBA" id="ARBA00022779"/>
    </source>
</evidence>
<dbReference type="GO" id="GO:0006935">
    <property type="term" value="P:chemotaxis"/>
    <property type="evidence" value="ECO:0007669"/>
    <property type="project" value="UniProtKB-KW"/>
</dbReference>
<reference evidence="11 12" key="1">
    <citation type="journal article" date="1992" name="Lakartidningen">
        <title>[Penicillin V and not amoxicillin is the first choice preparation in acute otitis].</title>
        <authorList>
            <person name="Kamme C."/>
            <person name="Lundgren K."/>
            <person name="Prellner K."/>
        </authorList>
    </citation>
    <scope>NUCLEOTIDE SEQUENCE [LARGE SCALE GENOMIC DNA]</scope>
    <source>
        <strain evidence="11 12">PC2777IV</strain>
    </source>
</reference>
<dbReference type="InterPro" id="IPR005503">
    <property type="entry name" value="FliL"/>
</dbReference>
<keyword evidence="11" id="KW-0282">Flagellum</keyword>
<keyword evidence="11" id="KW-0969">Cilium</keyword>
<comment type="subcellular location">
    <subcellularLocation>
        <location evidence="2">Cell membrane</location>
        <topology evidence="2">Single-pass membrane protein</topology>
    </subcellularLocation>
</comment>
<protein>
    <recommendedName>
        <fullName evidence="10">Flagellar protein FliL</fullName>
    </recommendedName>
</protein>
<evidence type="ECO:0000256" key="1">
    <source>
        <dbReference type="ARBA" id="ARBA00002254"/>
    </source>
</evidence>
<comment type="function">
    <text evidence="1 10">Controls the rotational direction of flagella during chemotaxis.</text>
</comment>